<evidence type="ECO:0000256" key="1">
    <source>
        <dbReference type="ARBA" id="ARBA00022723"/>
    </source>
</evidence>
<dbReference type="Pfam" id="PF00172">
    <property type="entry name" value="Zn_clus"/>
    <property type="match status" value="1"/>
</dbReference>
<dbReference type="GO" id="GO:0003677">
    <property type="term" value="F:DNA binding"/>
    <property type="evidence" value="ECO:0007669"/>
    <property type="project" value="UniProtKB-KW"/>
</dbReference>
<dbReference type="PROSITE" id="PS00463">
    <property type="entry name" value="ZN2_CY6_FUNGAL_1"/>
    <property type="match status" value="1"/>
</dbReference>
<dbReference type="CDD" id="cd00067">
    <property type="entry name" value="GAL4"/>
    <property type="match status" value="1"/>
</dbReference>
<feature type="domain" description="Zn(2)-C6 fungal-type" evidence="7">
    <location>
        <begin position="26"/>
        <end position="54"/>
    </location>
</feature>
<keyword evidence="6" id="KW-0539">Nucleus</keyword>
<gene>
    <name evidence="8" type="ORF">F5Z01DRAFT_652097</name>
</gene>
<dbReference type="PANTHER" id="PTHR36206:SF12">
    <property type="entry name" value="ASPERCRYPTIN BIOSYNTHESIS CLUSTER-SPECIFIC TRANSCRIPTION REGULATOR ATNN-RELATED"/>
    <property type="match status" value="1"/>
</dbReference>
<dbReference type="RefSeq" id="XP_046119701.1">
    <property type="nucleotide sequence ID" value="XM_046263265.1"/>
</dbReference>
<evidence type="ECO:0000256" key="4">
    <source>
        <dbReference type="ARBA" id="ARBA00023125"/>
    </source>
</evidence>
<dbReference type="AlphaFoldDB" id="A0A9P8CQZ2"/>
<dbReference type="OrthoDB" id="2593732at2759"/>
<keyword evidence="2" id="KW-0862">Zinc</keyword>
<name>A0A9P8CQZ2_9HYPO</name>
<dbReference type="EMBL" id="MU251250">
    <property type="protein sequence ID" value="KAG9255777.1"/>
    <property type="molecule type" value="Genomic_DNA"/>
</dbReference>
<reference evidence="8" key="1">
    <citation type="journal article" date="2021" name="IMA Fungus">
        <title>Genomic characterization of three marine fungi, including Emericellopsis atlantica sp. nov. with signatures of a generalist lifestyle and marine biomass degradation.</title>
        <authorList>
            <person name="Hagestad O.C."/>
            <person name="Hou L."/>
            <person name="Andersen J.H."/>
            <person name="Hansen E.H."/>
            <person name="Altermark B."/>
            <person name="Li C."/>
            <person name="Kuhnert E."/>
            <person name="Cox R.J."/>
            <person name="Crous P.W."/>
            <person name="Spatafora J.W."/>
            <person name="Lail K."/>
            <person name="Amirebrahimi M."/>
            <person name="Lipzen A."/>
            <person name="Pangilinan J."/>
            <person name="Andreopoulos W."/>
            <person name="Hayes R.D."/>
            <person name="Ng V."/>
            <person name="Grigoriev I.V."/>
            <person name="Jackson S.A."/>
            <person name="Sutton T.D.S."/>
            <person name="Dobson A.D.W."/>
            <person name="Rama T."/>
        </authorList>
    </citation>
    <scope>NUCLEOTIDE SEQUENCE</scope>
    <source>
        <strain evidence="8">TS7</strain>
    </source>
</reference>
<dbReference type="InterPro" id="IPR052360">
    <property type="entry name" value="Transcr_Regulatory_Proteins"/>
</dbReference>
<protein>
    <recommendedName>
        <fullName evidence="7">Zn(2)-C6 fungal-type domain-containing protein</fullName>
    </recommendedName>
</protein>
<accession>A0A9P8CQZ2</accession>
<comment type="caution">
    <text evidence="8">The sequence shown here is derived from an EMBL/GenBank/DDBJ whole genome shotgun (WGS) entry which is preliminary data.</text>
</comment>
<evidence type="ECO:0000256" key="3">
    <source>
        <dbReference type="ARBA" id="ARBA00023015"/>
    </source>
</evidence>
<evidence type="ECO:0000256" key="2">
    <source>
        <dbReference type="ARBA" id="ARBA00022833"/>
    </source>
</evidence>
<evidence type="ECO:0000256" key="5">
    <source>
        <dbReference type="ARBA" id="ARBA00023163"/>
    </source>
</evidence>
<keyword evidence="3" id="KW-0805">Transcription regulation</keyword>
<organism evidence="8 9">
    <name type="scientific">Emericellopsis atlantica</name>
    <dbReference type="NCBI Taxonomy" id="2614577"/>
    <lineage>
        <taxon>Eukaryota</taxon>
        <taxon>Fungi</taxon>
        <taxon>Dikarya</taxon>
        <taxon>Ascomycota</taxon>
        <taxon>Pezizomycotina</taxon>
        <taxon>Sordariomycetes</taxon>
        <taxon>Hypocreomycetidae</taxon>
        <taxon>Hypocreales</taxon>
        <taxon>Bionectriaceae</taxon>
        <taxon>Emericellopsis</taxon>
    </lineage>
</organism>
<sequence length="530" mass="58959">MIPSNAQRARGKDKQIRISGNRAKTGCVTCKVRRVKCDEVKPNCKRCTNTGRKCDGYEQTSQPLDYNDAQHIGRPDRQLSPFPRKDHSAWEYYYHRGRHDIAGCFGSTFWAGLIMQMSQSQSAVHDAIVSISIMHEAIARRASDRQRGSLGGRPDVFYTTALSKYNKAVRTLNLDISSRKTGVAFLTLVCCILFVTFEMLNSEHDMAARHIESGLELIAIELEQARQQQSSGTDLQTPVKSLELSMTSTLAPIYNRLLVSLYFSGRPTKLLGSAPTPALCALPVAPKSFSEARQGLMKLTTGILKFIHNASDQRYFGSADGSLLEAQAEWMQSLRVWTDTLVAMTETLGLLNREQNMSMLLLFGQSLTVMILLSTCLVAGETAFDAHFSQFQRILDVCGAYMELQASTTGTSEQVPTFTLDMGIIPQLYFVATKCRHPVQRQSAIGLLAGYSCKEGMWDPTLYLGLARRVAEIEEASSAHPGRDLPPEHGRLWSATVKPSRRASRPVFRFSYKPVEMGGRGLTWEESTKS</sequence>
<dbReference type="PROSITE" id="PS50048">
    <property type="entry name" value="ZN2_CY6_FUNGAL_2"/>
    <property type="match status" value="1"/>
</dbReference>
<dbReference type="SUPFAM" id="SSF57701">
    <property type="entry name" value="Zn2/Cys6 DNA-binding domain"/>
    <property type="match status" value="1"/>
</dbReference>
<keyword evidence="9" id="KW-1185">Reference proteome</keyword>
<keyword evidence="1" id="KW-0479">Metal-binding</keyword>
<dbReference type="InterPro" id="IPR001138">
    <property type="entry name" value="Zn2Cys6_DnaBD"/>
</dbReference>
<dbReference type="Gene3D" id="4.10.240.10">
    <property type="entry name" value="Zn(2)-C6 fungal-type DNA-binding domain"/>
    <property type="match status" value="1"/>
</dbReference>
<evidence type="ECO:0000313" key="9">
    <source>
        <dbReference type="Proteomes" id="UP000887229"/>
    </source>
</evidence>
<keyword evidence="4" id="KW-0238">DNA-binding</keyword>
<dbReference type="PANTHER" id="PTHR36206">
    <property type="entry name" value="ASPERCRYPTIN BIOSYNTHESIS CLUSTER-SPECIFIC TRANSCRIPTION REGULATOR ATNN-RELATED"/>
    <property type="match status" value="1"/>
</dbReference>
<proteinExistence type="predicted"/>
<dbReference type="InterPro" id="IPR036864">
    <property type="entry name" value="Zn2-C6_fun-type_DNA-bd_sf"/>
</dbReference>
<dbReference type="GeneID" id="70294168"/>
<dbReference type="GO" id="GO:0000981">
    <property type="term" value="F:DNA-binding transcription factor activity, RNA polymerase II-specific"/>
    <property type="evidence" value="ECO:0007669"/>
    <property type="project" value="InterPro"/>
</dbReference>
<dbReference type="SMART" id="SM00066">
    <property type="entry name" value="GAL4"/>
    <property type="match status" value="1"/>
</dbReference>
<keyword evidence="5" id="KW-0804">Transcription</keyword>
<evidence type="ECO:0000259" key="7">
    <source>
        <dbReference type="PROSITE" id="PS50048"/>
    </source>
</evidence>
<evidence type="ECO:0000256" key="6">
    <source>
        <dbReference type="ARBA" id="ARBA00023242"/>
    </source>
</evidence>
<dbReference type="Proteomes" id="UP000887229">
    <property type="component" value="Unassembled WGS sequence"/>
</dbReference>
<evidence type="ECO:0000313" key="8">
    <source>
        <dbReference type="EMBL" id="KAG9255777.1"/>
    </source>
</evidence>
<dbReference type="GO" id="GO:0008270">
    <property type="term" value="F:zinc ion binding"/>
    <property type="evidence" value="ECO:0007669"/>
    <property type="project" value="InterPro"/>
</dbReference>